<reference evidence="3 4" key="1">
    <citation type="submission" date="2020-06" db="EMBL/GenBank/DDBJ databases">
        <title>The yeast mating-type switching endonuclease HO is a domesticated member of an unorthodox homing genetic element family.</title>
        <authorList>
            <person name="Coughlan A.Y."/>
            <person name="Lombardi L."/>
            <person name="Braun-Galleani S."/>
            <person name="Martos A.R."/>
            <person name="Galeote V."/>
            <person name="Bigey F."/>
            <person name="Dequin S."/>
            <person name="Byrne K.P."/>
            <person name="Wolfe K.H."/>
        </authorList>
    </citation>
    <scope>NUCLEOTIDE SEQUENCE [LARGE SCALE GENOMIC DNA]</scope>
    <source>
        <strain evidence="3 4">CBS764</strain>
    </source>
</reference>
<feature type="chain" id="PRO_5028977795" description="CREG-like beta-barrel domain-containing protein" evidence="1">
    <location>
        <begin position="19"/>
        <end position="246"/>
    </location>
</feature>
<protein>
    <recommendedName>
        <fullName evidence="2">CREG-like beta-barrel domain-containing protein</fullName>
    </recommendedName>
</protein>
<evidence type="ECO:0000259" key="2">
    <source>
        <dbReference type="Pfam" id="PF13883"/>
    </source>
</evidence>
<dbReference type="RefSeq" id="XP_037141028.1">
    <property type="nucleotide sequence ID" value="XM_037285132.1"/>
</dbReference>
<evidence type="ECO:0000313" key="4">
    <source>
        <dbReference type="Proteomes" id="UP000515788"/>
    </source>
</evidence>
<organism evidence="3 4">
    <name type="scientific">Torulaspora globosa</name>
    <dbReference type="NCBI Taxonomy" id="48254"/>
    <lineage>
        <taxon>Eukaryota</taxon>
        <taxon>Fungi</taxon>
        <taxon>Dikarya</taxon>
        <taxon>Ascomycota</taxon>
        <taxon>Saccharomycotina</taxon>
        <taxon>Saccharomycetes</taxon>
        <taxon>Saccharomycetales</taxon>
        <taxon>Saccharomycetaceae</taxon>
        <taxon>Torulaspora</taxon>
    </lineage>
</organism>
<proteinExistence type="predicted"/>
<dbReference type="OrthoDB" id="2138282at2759"/>
<dbReference type="Proteomes" id="UP000515788">
    <property type="component" value="Chromosome 7"/>
</dbReference>
<dbReference type="KEGG" id="tgb:HG536_0G02130"/>
<dbReference type="InterPro" id="IPR055343">
    <property type="entry name" value="CREG_beta-barrel"/>
</dbReference>
<evidence type="ECO:0000256" key="1">
    <source>
        <dbReference type="SAM" id="SignalP"/>
    </source>
</evidence>
<gene>
    <name evidence="3" type="ORF">HG536_0G02130</name>
</gene>
<dbReference type="PANTHER" id="PTHR37273">
    <property type="entry name" value="CHROMOSOME 8, WHOLE GENOME SHOTGUN SEQUENCE"/>
    <property type="match status" value="1"/>
</dbReference>
<dbReference type="GeneID" id="59327595"/>
<accession>A0A7G3ZLG8</accession>
<name>A0A7G3ZLG8_9SACH</name>
<evidence type="ECO:0000313" key="3">
    <source>
        <dbReference type="EMBL" id="QLL34354.1"/>
    </source>
</evidence>
<feature type="signal peptide" evidence="1">
    <location>
        <begin position="1"/>
        <end position="18"/>
    </location>
</feature>
<dbReference type="AlphaFoldDB" id="A0A7G3ZLG8"/>
<keyword evidence="4" id="KW-1185">Reference proteome</keyword>
<dbReference type="Pfam" id="PF13883">
    <property type="entry name" value="CREG_beta-barrel"/>
    <property type="match status" value="1"/>
</dbReference>
<sequence length="246" mass="28192">MLAAFGLVLNLLLLLVAANSHRERHAAVVARRMVNFESNLHFNSLRTDGTPVSLVEYYVSSDSCPDVDGLSNNGNPILLLSKMSTSYKNWQRNSSVSLTIEKEKWGHFDSAMRKPRGNFFGTLKKLELSHRDARHLARHFVIRHPDARHWLPGQGESHVHDTQWFEFQVESVYFIGGFGDRAYIGNISGEAYHKKLGIDKIVDPCEYLHLDERRGHEEATQQQDSAFDRDSLQGFFQFIKSIVTRY</sequence>
<keyword evidence="1" id="KW-0732">Signal</keyword>
<dbReference type="EMBL" id="CP059252">
    <property type="protein sequence ID" value="QLL34354.1"/>
    <property type="molecule type" value="Genomic_DNA"/>
</dbReference>
<dbReference type="InterPro" id="IPR012349">
    <property type="entry name" value="Split_barrel_FMN-bd"/>
</dbReference>
<dbReference type="PANTHER" id="PTHR37273:SF1">
    <property type="entry name" value="ADL397C-AP"/>
    <property type="match status" value="1"/>
</dbReference>
<feature type="domain" description="CREG-like beta-barrel" evidence="2">
    <location>
        <begin position="23"/>
        <end position="194"/>
    </location>
</feature>
<dbReference type="Gene3D" id="2.30.110.10">
    <property type="entry name" value="Electron Transport, Fmn-binding Protein, Chain A"/>
    <property type="match status" value="1"/>
</dbReference>
<dbReference type="SUPFAM" id="SSF50475">
    <property type="entry name" value="FMN-binding split barrel"/>
    <property type="match status" value="1"/>
</dbReference>